<comment type="caution">
    <text evidence="2">The sequence shown here is derived from an EMBL/GenBank/DDBJ whole genome shotgun (WGS) entry which is preliminary data.</text>
</comment>
<comment type="catalytic activity">
    <reaction evidence="1">
        <text>L-glutamyl-tRNA(Gln) + L-glutamine + ATP + H2O = L-glutaminyl-tRNA(Gln) + L-glutamate + ADP + phosphate + H(+)</text>
        <dbReference type="Rhea" id="RHEA:17521"/>
        <dbReference type="Rhea" id="RHEA-COMP:9681"/>
        <dbReference type="Rhea" id="RHEA-COMP:9684"/>
        <dbReference type="ChEBI" id="CHEBI:15377"/>
        <dbReference type="ChEBI" id="CHEBI:15378"/>
        <dbReference type="ChEBI" id="CHEBI:29985"/>
        <dbReference type="ChEBI" id="CHEBI:30616"/>
        <dbReference type="ChEBI" id="CHEBI:43474"/>
        <dbReference type="ChEBI" id="CHEBI:58359"/>
        <dbReference type="ChEBI" id="CHEBI:78520"/>
        <dbReference type="ChEBI" id="CHEBI:78521"/>
        <dbReference type="ChEBI" id="CHEBI:456216"/>
    </reaction>
</comment>
<organism evidence="2 3">
    <name type="scientific">Alcanivorax quisquiliarum</name>
    <dbReference type="NCBI Taxonomy" id="2933565"/>
    <lineage>
        <taxon>Bacteria</taxon>
        <taxon>Pseudomonadati</taxon>
        <taxon>Pseudomonadota</taxon>
        <taxon>Gammaproteobacteria</taxon>
        <taxon>Oceanospirillales</taxon>
        <taxon>Alcanivoracaceae</taxon>
        <taxon>Alcanivorax</taxon>
    </lineage>
</organism>
<dbReference type="Proteomes" id="UP001165524">
    <property type="component" value="Unassembled WGS sequence"/>
</dbReference>
<protein>
    <recommendedName>
        <fullName evidence="1">Aspartyl/glutamyl-tRNA(Asn/Gln) amidotransferase subunit C</fullName>
        <shortName evidence="1">Asp/Glu-ADT subunit C</shortName>
        <ecNumber evidence="1">6.3.5.-</ecNumber>
    </recommendedName>
</protein>
<dbReference type="PANTHER" id="PTHR15004:SF0">
    <property type="entry name" value="GLUTAMYL-TRNA(GLN) AMIDOTRANSFERASE SUBUNIT C, MITOCHONDRIAL"/>
    <property type="match status" value="1"/>
</dbReference>
<comment type="function">
    <text evidence="1">Allows the formation of correctly charged Asn-tRNA(Asn) or Gln-tRNA(Gln) through the transamidation of misacylated Asp-tRNA(Asn) or Glu-tRNA(Gln) in organisms which lack either or both of asparaginyl-tRNA or glutaminyl-tRNA synthetases. The reaction takes place in the presence of glutamine and ATP through an activated phospho-Asp-tRNA(Asn) or phospho-Glu-tRNA(Gln).</text>
</comment>
<dbReference type="InterPro" id="IPR003837">
    <property type="entry name" value="GatC"/>
</dbReference>
<dbReference type="InterPro" id="IPR036113">
    <property type="entry name" value="Asp/Glu-ADT_sf_sub_c"/>
</dbReference>
<dbReference type="EMBL" id="JALKII010000005">
    <property type="protein sequence ID" value="MCK0537877.1"/>
    <property type="molecule type" value="Genomic_DNA"/>
</dbReference>
<gene>
    <name evidence="1 2" type="primary">gatC</name>
    <name evidence="2" type="ORF">MU846_09155</name>
</gene>
<reference evidence="2" key="1">
    <citation type="submission" date="2022-04" db="EMBL/GenBank/DDBJ databases">
        <title>Alcanivorax sp. CY1518 draft genome sequence.</title>
        <authorList>
            <person name="Zhao G."/>
            <person name="An M."/>
        </authorList>
    </citation>
    <scope>NUCLEOTIDE SEQUENCE</scope>
    <source>
        <strain evidence="2">CY1518</strain>
    </source>
</reference>
<evidence type="ECO:0000256" key="1">
    <source>
        <dbReference type="HAMAP-Rule" id="MF_00122"/>
    </source>
</evidence>
<comment type="catalytic activity">
    <reaction evidence="1">
        <text>L-aspartyl-tRNA(Asn) + L-glutamine + ATP + H2O = L-asparaginyl-tRNA(Asn) + L-glutamate + ADP + phosphate + 2 H(+)</text>
        <dbReference type="Rhea" id="RHEA:14513"/>
        <dbReference type="Rhea" id="RHEA-COMP:9674"/>
        <dbReference type="Rhea" id="RHEA-COMP:9677"/>
        <dbReference type="ChEBI" id="CHEBI:15377"/>
        <dbReference type="ChEBI" id="CHEBI:15378"/>
        <dbReference type="ChEBI" id="CHEBI:29985"/>
        <dbReference type="ChEBI" id="CHEBI:30616"/>
        <dbReference type="ChEBI" id="CHEBI:43474"/>
        <dbReference type="ChEBI" id="CHEBI:58359"/>
        <dbReference type="ChEBI" id="CHEBI:78515"/>
        <dbReference type="ChEBI" id="CHEBI:78516"/>
        <dbReference type="ChEBI" id="CHEBI:456216"/>
    </reaction>
</comment>
<dbReference type="Gene3D" id="1.10.20.60">
    <property type="entry name" value="Glu-tRNAGln amidotransferase C subunit, N-terminal domain"/>
    <property type="match status" value="1"/>
</dbReference>
<dbReference type="NCBIfam" id="TIGR00135">
    <property type="entry name" value="gatC"/>
    <property type="match status" value="1"/>
</dbReference>
<keyword evidence="1" id="KW-0067">ATP-binding</keyword>
<evidence type="ECO:0000313" key="3">
    <source>
        <dbReference type="Proteomes" id="UP001165524"/>
    </source>
</evidence>
<proteinExistence type="inferred from homology"/>
<dbReference type="HAMAP" id="MF_00122">
    <property type="entry name" value="GatC"/>
    <property type="match status" value="1"/>
</dbReference>
<dbReference type="SUPFAM" id="SSF141000">
    <property type="entry name" value="Glu-tRNAGln amidotransferase C subunit"/>
    <property type="match status" value="1"/>
</dbReference>
<accession>A0ABT0E7R7</accession>
<keyword evidence="3" id="KW-1185">Reference proteome</keyword>
<dbReference type="RefSeq" id="WP_246951918.1">
    <property type="nucleotide sequence ID" value="NZ_JALKII010000005.1"/>
</dbReference>
<evidence type="ECO:0000313" key="2">
    <source>
        <dbReference type="EMBL" id="MCK0537877.1"/>
    </source>
</evidence>
<keyword evidence="1" id="KW-0648">Protein biosynthesis</keyword>
<keyword evidence="1" id="KW-0436">Ligase</keyword>
<dbReference type="PANTHER" id="PTHR15004">
    <property type="entry name" value="GLUTAMYL-TRNA(GLN) AMIDOTRANSFERASE SUBUNIT C, MITOCHONDRIAL"/>
    <property type="match status" value="1"/>
</dbReference>
<comment type="subunit">
    <text evidence="1">Heterotrimer of A, B and C subunits.</text>
</comment>
<name>A0ABT0E7R7_9GAMM</name>
<dbReference type="Pfam" id="PF02686">
    <property type="entry name" value="GatC"/>
    <property type="match status" value="1"/>
</dbReference>
<sequence>MALDPQDLARVAHLARLHLDPADSDALAERLNRILGMIDHLQDADVGEIEPMAHPMDMVQTLRDDTVTDTDIRTTVQPLAPATEAGCYLVPRVIE</sequence>
<comment type="similarity">
    <text evidence="1">Belongs to the GatC family.</text>
</comment>
<dbReference type="EC" id="6.3.5.-" evidence="1"/>
<keyword evidence="1" id="KW-0547">Nucleotide-binding</keyword>